<comment type="similarity">
    <text evidence="1">Belongs to the peptidase C14B family.</text>
</comment>
<dbReference type="PANTHER" id="PTHR48104:SF30">
    <property type="entry name" value="METACASPASE-1"/>
    <property type="match status" value="1"/>
</dbReference>
<evidence type="ECO:0000259" key="2">
    <source>
        <dbReference type="Pfam" id="PF00656"/>
    </source>
</evidence>
<evidence type="ECO:0000256" key="1">
    <source>
        <dbReference type="ARBA" id="ARBA00009005"/>
    </source>
</evidence>
<dbReference type="Gene3D" id="3.40.50.1460">
    <property type="match status" value="1"/>
</dbReference>
<reference evidence="3" key="1">
    <citation type="submission" date="2020-11" db="EMBL/GenBank/DDBJ databases">
        <authorList>
            <consortium name="DOE Joint Genome Institute"/>
            <person name="Ahrendt S."/>
            <person name="Riley R."/>
            <person name="Andreopoulos W."/>
            <person name="Labutti K."/>
            <person name="Pangilinan J."/>
            <person name="Ruiz-Duenas F.J."/>
            <person name="Barrasa J.M."/>
            <person name="Sanchez-Garcia M."/>
            <person name="Camarero S."/>
            <person name="Miyauchi S."/>
            <person name="Serrano A."/>
            <person name="Linde D."/>
            <person name="Babiker R."/>
            <person name="Drula E."/>
            <person name="Ayuso-Fernandez I."/>
            <person name="Pacheco R."/>
            <person name="Padilla G."/>
            <person name="Ferreira P."/>
            <person name="Barriuso J."/>
            <person name="Kellner H."/>
            <person name="Castanera R."/>
            <person name="Alfaro M."/>
            <person name="Ramirez L."/>
            <person name="Pisabarro A.G."/>
            <person name="Kuo A."/>
            <person name="Tritt A."/>
            <person name="Lipzen A."/>
            <person name="He G."/>
            <person name="Yan M."/>
            <person name="Ng V."/>
            <person name="Cullen D."/>
            <person name="Martin F."/>
            <person name="Rosso M.-N."/>
            <person name="Henrissat B."/>
            <person name="Hibbett D."/>
            <person name="Martinez A.T."/>
            <person name="Grigoriev I.V."/>
        </authorList>
    </citation>
    <scope>NUCLEOTIDE SEQUENCE</scope>
    <source>
        <strain evidence="3">CBS 506.95</strain>
    </source>
</reference>
<dbReference type="Pfam" id="PF00656">
    <property type="entry name" value="Peptidase_C14"/>
    <property type="match status" value="1"/>
</dbReference>
<dbReference type="GO" id="GO:0005737">
    <property type="term" value="C:cytoplasm"/>
    <property type="evidence" value="ECO:0007669"/>
    <property type="project" value="TreeGrafter"/>
</dbReference>
<accession>A0A9P6EG72</accession>
<evidence type="ECO:0000313" key="3">
    <source>
        <dbReference type="EMBL" id="KAF9528968.1"/>
    </source>
</evidence>
<organism evidence="3 4">
    <name type="scientific">Crepidotus variabilis</name>
    <dbReference type="NCBI Taxonomy" id="179855"/>
    <lineage>
        <taxon>Eukaryota</taxon>
        <taxon>Fungi</taxon>
        <taxon>Dikarya</taxon>
        <taxon>Basidiomycota</taxon>
        <taxon>Agaricomycotina</taxon>
        <taxon>Agaricomycetes</taxon>
        <taxon>Agaricomycetidae</taxon>
        <taxon>Agaricales</taxon>
        <taxon>Agaricineae</taxon>
        <taxon>Crepidotaceae</taxon>
        <taxon>Crepidotus</taxon>
    </lineage>
</organism>
<dbReference type="InterPro" id="IPR050452">
    <property type="entry name" value="Metacaspase"/>
</dbReference>
<proteinExistence type="inferred from homology"/>
<dbReference type="Proteomes" id="UP000807306">
    <property type="component" value="Unassembled WGS sequence"/>
</dbReference>
<dbReference type="AlphaFoldDB" id="A0A9P6EG72"/>
<dbReference type="GO" id="GO:0004197">
    <property type="term" value="F:cysteine-type endopeptidase activity"/>
    <property type="evidence" value="ECO:0007669"/>
    <property type="project" value="InterPro"/>
</dbReference>
<dbReference type="InterPro" id="IPR011600">
    <property type="entry name" value="Pept_C14_caspase"/>
</dbReference>
<evidence type="ECO:0000313" key="4">
    <source>
        <dbReference type="Proteomes" id="UP000807306"/>
    </source>
</evidence>
<keyword evidence="4" id="KW-1185">Reference proteome</keyword>
<name>A0A9P6EG72_9AGAR</name>
<gene>
    <name evidence="3" type="ORF">CPB83DRAFT_292140</name>
</gene>
<dbReference type="EMBL" id="MU157849">
    <property type="protein sequence ID" value="KAF9528968.1"/>
    <property type="molecule type" value="Genomic_DNA"/>
</dbReference>
<dbReference type="OrthoDB" id="3223806at2759"/>
<dbReference type="GO" id="GO:0006508">
    <property type="term" value="P:proteolysis"/>
    <property type="evidence" value="ECO:0007669"/>
    <property type="project" value="InterPro"/>
</dbReference>
<dbReference type="PANTHER" id="PTHR48104">
    <property type="entry name" value="METACASPASE-4"/>
    <property type="match status" value="1"/>
</dbReference>
<sequence>MAQTSHETNAFYAALAKTPIGLLFPHLNFDQSQRQKKALLIGSTYGSKDYHWTLVSPINDVRNMKELLIDLFGYTVTTLHEGDDADGRPTHANIQQAINEFILEEDNVDYVLMYAGHSFQMDTLSSKEEDGQSEYIIPCDALRLVSRREPVPAFEDVIDTEKVIFDYDLHKALVKKMEDLNVKGCQLVAIFDSCHSCTLLNLKHHRCNRIGNITSTLRRASRRVILEPMQDNFGFSFVRTETQRSLDLPKSPVDGVDPKRFPLPLISRWSRFRQCSGFCLRVPTLDKPLVICISAAKDSQATWESDSNGSLIGPLIQLFRQDRNPTYKDVMISAQEGVTSVRGSYIKQVNDKYAKAKQEAQKKKGLPRALWRFASSPKHRAEKADQLEAIKDRTDPQLSSMRPLVRYHLICVLFSD</sequence>
<feature type="domain" description="Peptidase C14 caspase" evidence="2">
    <location>
        <begin position="36"/>
        <end position="348"/>
    </location>
</feature>
<comment type="caution">
    <text evidence="3">The sequence shown here is derived from an EMBL/GenBank/DDBJ whole genome shotgun (WGS) entry which is preliminary data.</text>
</comment>
<protein>
    <submittedName>
        <fullName evidence="3">Caspase domain-containing protein</fullName>
    </submittedName>
</protein>